<dbReference type="Pfam" id="PF12680">
    <property type="entry name" value="SnoaL_2"/>
    <property type="match status" value="1"/>
</dbReference>
<reference evidence="2 3" key="1">
    <citation type="submission" date="2016-10" db="EMBL/GenBank/DDBJ databases">
        <title>Complete genome sequences of three Cupriavidus strains isolated from various Malaysian environments.</title>
        <authorList>
            <person name="Abdullah A.A.-A."/>
            <person name="Shafie N.A.H."/>
            <person name="Lau N.S."/>
        </authorList>
    </citation>
    <scope>NUCLEOTIDE SEQUENCE [LARGE SCALE GENOMIC DNA]</scope>
    <source>
        <strain evidence="2 3">USMAA1020</strain>
    </source>
</reference>
<dbReference type="RefSeq" id="WP_071021016.1">
    <property type="nucleotide sequence ID" value="NZ_CP017755.1"/>
</dbReference>
<evidence type="ECO:0000259" key="1">
    <source>
        <dbReference type="Pfam" id="PF12680"/>
    </source>
</evidence>
<dbReference type="InterPro" id="IPR037401">
    <property type="entry name" value="SnoaL-like"/>
</dbReference>
<organism evidence="2 3">
    <name type="scientific">Cupriavidus malaysiensis</name>
    <dbReference type="NCBI Taxonomy" id="367825"/>
    <lineage>
        <taxon>Bacteria</taxon>
        <taxon>Pseudomonadati</taxon>
        <taxon>Pseudomonadota</taxon>
        <taxon>Betaproteobacteria</taxon>
        <taxon>Burkholderiales</taxon>
        <taxon>Burkholderiaceae</taxon>
        <taxon>Cupriavidus</taxon>
    </lineage>
</organism>
<keyword evidence="3" id="KW-1185">Reference proteome</keyword>
<dbReference type="Proteomes" id="UP000177515">
    <property type="component" value="Chromosome 2"/>
</dbReference>
<dbReference type="SUPFAM" id="SSF54427">
    <property type="entry name" value="NTF2-like"/>
    <property type="match status" value="1"/>
</dbReference>
<protein>
    <recommendedName>
        <fullName evidence="1">SnoaL-like domain-containing protein</fullName>
    </recommendedName>
</protein>
<proteinExistence type="predicted"/>
<sequence length="147" mass="16123">MQAKPLSDAAQRTLAAWHKILERNAMEELDPLLSDKIVFRSPVAHTPYPGRAAIKLVLKTVNTVFQDFRYHRSFVSEDGRSIVLEFSANVAGKALKGIDMLRLDEAGLIEEFEVMVRPMSGLQALGAEMGARLAQYKDLLAGAAPAA</sequence>
<name>A0ABM6FFV0_9BURK</name>
<dbReference type="EMBL" id="CP017755">
    <property type="protein sequence ID" value="AOZ10789.1"/>
    <property type="molecule type" value="Genomic_DNA"/>
</dbReference>
<feature type="domain" description="SnoaL-like" evidence="1">
    <location>
        <begin position="16"/>
        <end position="111"/>
    </location>
</feature>
<gene>
    <name evidence="2" type="ORF">BKK80_25260</name>
</gene>
<dbReference type="InterPro" id="IPR032710">
    <property type="entry name" value="NTF2-like_dom_sf"/>
</dbReference>
<evidence type="ECO:0000313" key="2">
    <source>
        <dbReference type="EMBL" id="AOZ10789.1"/>
    </source>
</evidence>
<evidence type="ECO:0000313" key="3">
    <source>
        <dbReference type="Proteomes" id="UP000177515"/>
    </source>
</evidence>
<accession>A0ABM6FFV0</accession>
<dbReference type="Gene3D" id="3.10.450.50">
    <property type="match status" value="1"/>
</dbReference>